<gene>
    <name evidence="15 18" type="primary">trpE</name>
    <name evidence="18" type="ORF">CK503_09965</name>
</gene>
<evidence type="ECO:0000256" key="9">
    <source>
        <dbReference type="ARBA" id="ARBA00022822"/>
    </source>
</evidence>
<dbReference type="NCBIfam" id="TIGR00564">
    <property type="entry name" value="trpE_most"/>
    <property type="match status" value="1"/>
</dbReference>
<keyword evidence="7 15" id="KW-0028">Amino-acid biosynthesis</keyword>
<comment type="subunit">
    <text evidence="4 15">Heterotetramer consisting of two non-identical subunits: a beta subunit (TrpG) and a large alpha subunit (TrpE).</text>
</comment>
<dbReference type="InterPro" id="IPR005801">
    <property type="entry name" value="ADC_synthase"/>
</dbReference>
<evidence type="ECO:0000256" key="10">
    <source>
        <dbReference type="ARBA" id="ARBA00022842"/>
    </source>
</evidence>
<dbReference type="UniPathway" id="UPA00035">
    <property type="reaction ID" value="UER00040"/>
</dbReference>
<organism evidence="18 19">
    <name type="scientific">Fodinibius salipaludis</name>
    <dbReference type="NCBI Taxonomy" id="2032627"/>
    <lineage>
        <taxon>Bacteria</taxon>
        <taxon>Pseudomonadati</taxon>
        <taxon>Balneolota</taxon>
        <taxon>Balneolia</taxon>
        <taxon>Balneolales</taxon>
        <taxon>Balneolaceae</taxon>
        <taxon>Fodinibius</taxon>
    </lineage>
</organism>
<evidence type="ECO:0000256" key="1">
    <source>
        <dbReference type="ARBA" id="ARBA00001946"/>
    </source>
</evidence>
<dbReference type="PANTHER" id="PTHR11236">
    <property type="entry name" value="AMINOBENZOATE/ANTHRANILATE SYNTHASE"/>
    <property type="match status" value="1"/>
</dbReference>
<evidence type="ECO:0000259" key="16">
    <source>
        <dbReference type="Pfam" id="PF00425"/>
    </source>
</evidence>
<comment type="function">
    <text evidence="13 15">Part of a heterotetrameric complex that catalyzes the two-step biosynthesis of anthranilate, an intermediate in the biosynthesis of L-tryptophan. In the first step, the glutamine-binding beta subunit (TrpG) of anthranilate synthase (AS) provides the glutamine amidotransferase activity which generates ammonia as a substrate that, along with chorismate, is used in the second step, catalyzed by the large alpha subunit of AS (TrpE) to produce anthranilate. In the absence of TrpG, TrpE can synthesize anthranilate directly from chorismate and high concentrations of ammonia.</text>
</comment>
<evidence type="ECO:0000256" key="4">
    <source>
        <dbReference type="ARBA" id="ARBA00011575"/>
    </source>
</evidence>
<dbReference type="GO" id="GO:0000162">
    <property type="term" value="P:L-tryptophan biosynthetic process"/>
    <property type="evidence" value="ECO:0007669"/>
    <property type="project" value="UniProtKB-UniPathway"/>
</dbReference>
<dbReference type="SUPFAM" id="SSF56322">
    <property type="entry name" value="ADC synthase"/>
    <property type="match status" value="1"/>
</dbReference>
<evidence type="ECO:0000259" key="17">
    <source>
        <dbReference type="Pfam" id="PF04715"/>
    </source>
</evidence>
<dbReference type="PRINTS" id="PR00095">
    <property type="entry name" value="ANTSNTHASEI"/>
</dbReference>
<evidence type="ECO:0000256" key="12">
    <source>
        <dbReference type="ARBA" id="ARBA00023239"/>
    </source>
</evidence>
<dbReference type="EC" id="4.1.3.27" evidence="5 15"/>
<evidence type="ECO:0000256" key="3">
    <source>
        <dbReference type="ARBA" id="ARBA00009562"/>
    </source>
</evidence>
<sequence length="490" mass="55352">MDLEKFKKLTKDYTAVPVYRRLMADVLTPVSLFLSLRKGAEYPFLLESVEGGEQVARYSFLGRNPYQVLEYDGEQVTLQRDAHKKVLDQPYFEALKELTTQHSEPKLPDLPRLTGGAVGFSSYDTVREVEELGETPPDDLNIPEAIWAFYDEVYAFDHVKQQVIIIKTVFTDEPDKSVGELYDEAQQSLDRMEELVYKPGRSEDSFSFSINLDKLTSNIEQHEFEAMVEKAKEYIYEGDIFQVVLSQRFETDFSGDRFMLYRALRMVNPSPYLFFLDFDDFGLIGSSPEVLVRVQDETAQLLPIAGTRPRGKTPEEDLELEQDLKNDPKEIAEHVMLVDLGRNDLSRVCKPATVKPVREQVIERYSHVMHIVSDVKGELADKKTAVDALKHCFPAGTVSGAPKIRAMEIIDELEPTKRGPYAGAVGYFDFSGNMDTCIVIRTMLVTDSKVYIQAGAGIVADSDPEKEYVETQNKADALVEALSVALSITD</sequence>
<dbReference type="Pfam" id="PF00425">
    <property type="entry name" value="Chorismate_bind"/>
    <property type="match status" value="1"/>
</dbReference>
<dbReference type="OrthoDB" id="9803598at2"/>
<evidence type="ECO:0000256" key="7">
    <source>
        <dbReference type="ARBA" id="ARBA00022605"/>
    </source>
</evidence>
<proteinExistence type="inferred from homology"/>
<keyword evidence="8 15" id="KW-0479">Metal-binding</keyword>
<dbReference type="InterPro" id="IPR005256">
    <property type="entry name" value="Anth_synth_I_PabB"/>
</dbReference>
<feature type="domain" description="Chorismate-utilising enzyme C-terminal" evidence="16">
    <location>
        <begin position="221"/>
        <end position="474"/>
    </location>
</feature>
<evidence type="ECO:0000313" key="18">
    <source>
        <dbReference type="EMBL" id="PAU93981.1"/>
    </source>
</evidence>
<comment type="cofactor">
    <cofactor evidence="1 15">
        <name>Mg(2+)</name>
        <dbReference type="ChEBI" id="CHEBI:18420"/>
    </cofactor>
</comment>
<comment type="caution">
    <text evidence="18">The sequence shown here is derived from an EMBL/GenBank/DDBJ whole genome shotgun (WGS) entry which is preliminary data.</text>
</comment>
<keyword evidence="12 15" id="KW-0456">Lyase</keyword>
<dbReference type="Proteomes" id="UP000218831">
    <property type="component" value="Unassembled WGS sequence"/>
</dbReference>
<comment type="pathway">
    <text evidence="2 15">Amino-acid biosynthesis; L-tryptophan biosynthesis; L-tryptophan from chorismate: step 1/5.</text>
</comment>
<dbReference type="EMBL" id="NSKE01000006">
    <property type="protein sequence ID" value="PAU93981.1"/>
    <property type="molecule type" value="Genomic_DNA"/>
</dbReference>
<feature type="domain" description="Anthranilate synthase component I N-terminal" evidence="17">
    <location>
        <begin position="25"/>
        <end position="165"/>
    </location>
</feature>
<evidence type="ECO:0000256" key="13">
    <source>
        <dbReference type="ARBA" id="ARBA00025634"/>
    </source>
</evidence>
<dbReference type="Gene3D" id="3.60.120.10">
    <property type="entry name" value="Anthranilate synthase"/>
    <property type="match status" value="1"/>
</dbReference>
<evidence type="ECO:0000313" key="19">
    <source>
        <dbReference type="Proteomes" id="UP000218831"/>
    </source>
</evidence>
<dbReference type="Pfam" id="PF04715">
    <property type="entry name" value="Anth_synt_I_N"/>
    <property type="match status" value="1"/>
</dbReference>
<keyword evidence="11 15" id="KW-0057">Aromatic amino acid biosynthesis</keyword>
<dbReference type="GO" id="GO:0004049">
    <property type="term" value="F:anthranilate synthase activity"/>
    <property type="evidence" value="ECO:0007669"/>
    <property type="project" value="UniProtKB-EC"/>
</dbReference>
<evidence type="ECO:0000256" key="6">
    <source>
        <dbReference type="ARBA" id="ARBA00020653"/>
    </source>
</evidence>
<evidence type="ECO:0000256" key="2">
    <source>
        <dbReference type="ARBA" id="ARBA00004873"/>
    </source>
</evidence>
<evidence type="ECO:0000256" key="11">
    <source>
        <dbReference type="ARBA" id="ARBA00023141"/>
    </source>
</evidence>
<keyword evidence="9 15" id="KW-0822">Tryptophan biosynthesis</keyword>
<dbReference type="InterPro" id="IPR015890">
    <property type="entry name" value="Chorismate_C"/>
</dbReference>
<dbReference type="AlphaFoldDB" id="A0A2A2G8P8"/>
<dbReference type="GO" id="GO:0046872">
    <property type="term" value="F:metal ion binding"/>
    <property type="evidence" value="ECO:0007669"/>
    <property type="project" value="UniProtKB-KW"/>
</dbReference>
<accession>A0A2A2G8P8</accession>
<protein>
    <recommendedName>
        <fullName evidence="6 15">Anthranilate synthase component 1</fullName>
        <ecNumber evidence="5 15">4.1.3.27</ecNumber>
    </recommendedName>
</protein>
<comment type="catalytic activity">
    <reaction evidence="14 15">
        <text>chorismate + L-glutamine = anthranilate + pyruvate + L-glutamate + H(+)</text>
        <dbReference type="Rhea" id="RHEA:21732"/>
        <dbReference type="ChEBI" id="CHEBI:15361"/>
        <dbReference type="ChEBI" id="CHEBI:15378"/>
        <dbReference type="ChEBI" id="CHEBI:16567"/>
        <dbReference type="ChEBI" id="CHEBI:29748"/>
        <dbReference type="ChEBI" id="CHEBI:29985"/>
        <dbReference type="ChEBI" id="CHEBI:58359"/>
        <dbReference type="EC" id="4.1.3.27"/>
    </reaction>
</comment>
<keyword evidence="19" id="KW-1185">Reference proteome</keyword>
<evidence type="ECO:0000256" key="8">
    <source>
        <dbReference type="ARBA" id="ARBA00022723"/>
    </source>
</evidence>
<dbReference type="RefSeq" id="WP_095606657.1">
    <property type="nucleotide sequence ID" value="NZ_NSKE01000006.1"/>
</dbReference>
<evidence type="ECO:0000256" key="14">
    <source>
        <dbReference type="ARBA" id="ARBA00047683"/>
    </source>
</evidence>
<keyword evidence="10 15" id="KW-0460">Magnesium</keyword>
<reference evidence="18 19" key="1">
    <citation type="submission" date="2017-08" db="EMBL/GenBank/DDBJ databases">
        <title>Aliifodinibius alkalisoli sp. nov., isolated from saline alkaline soil.</title>
        <authorList>
            <person name="Liu D."/>
            <person name="Zhang G."/>
        </authorList>
    </citation>
    <scope>NUCLEOTIDE SEQUENCE [LARGE SCALE GENOMIC DNA]</scope>
    <source>
        <strain evidence="18 19">WN023</strain>
    </source>
</reference>
<dbReference type="PANTHER" id="PTHR11236:SF48">
    <property type="entry name" value="ISOCHORISMATE SYNTHASE MENF"/>
    <property type="match status" value="1"/>
</dbReference>
<evidence type="ECO:0000256" key="15">
    <source>
        <dbReference type="RuleBase" id="RU364045"/>
    </source>
</evidence>
<evidence type="ECO:0000256" key="5">
    <source>
        <dbReference type="ARBA" id="ARBA00012266"/>
    </source>
</evidence>
<dbReference type="InterPro" id="IPR006805">
    <property type="entry name" value="Anth_synth_I_N"/>
</dbReference>
<name>A0A2A2G8P8_9BACT</name>
<dbReference type="InterPro" id="IPR019999">
    <property type="entry name" value="Anth_synth_I-like"/>
</dbReference>
<comment type="similarity">
    <text evidence="3 15">Belongs to the anthranilate synthase component I family.</text>
</comment>